<evidence type="ECO:0000256" key="1">
    <source>
        <dbReference type="SAM" id="MobiDB-lite"/>
    </source>
</evidence>
<organism evidence="3 4">
    <name type="scientific">Escallonia herrerae</name>
    <dbReference type="NCBI Taxonomy" id="1293975"/>
    <lineage>
        <taxon>Eukaryota</taxon>
        <taxon>Viridiplantae</taxon>
        <taxon>Streptophyta</taxon>
        <taxon>Embryophyta</taxon>
        <taxon>Tracheophyta</taxon>
        <taxon>Spermatophyta</taxon>
        <taxon>Magnoliopsida</taxon>
        <taxon>eudicotyledons</taxon>
        <taxon>Gunneridae</taxon>
        <taxon>Pentapetalae</taxon>
        <taxon>asterids</taxon>
        <taxon>campanulids</taxon>
        <taxon>Escalloniales</taxon>
        <taxon>Escalloniaceae</taxon>
        <taxon>Escallonia</taxon>
    </lineage>
</organism>
<dbReference type="PANTHER" id="PTHR11439">
    <property type="entry name" value="GAG-POL-RELATED RETROTRANSPOSON"/>
    <property type="match status" value="1"/>
</dbReference>
<reference evidence="3" key="1">
    <citation type="submission" date="2022-12" db="EMBL/GenBank/DDBJ databases">
        <title>Draft genome assemblies for two species of Escallonia (Escalloniales).</title>
        <authorList>
            <person name="Chanderbali A."/>
            <person name="Dervinis C."/>
            <person name="Anghel I."/>
            <person name="Soltis D."/>
            <person name="Soltis P."/>
            <person name="Zapata F."/>
        </authorList>
    </citation>
    <scope>NUCLEOTIDE SEQUENCE</scope>
    <source>
        <strain evidence="3">UCBG64.0493</strain>
        <tissue evidence="3">Leaf</tissue>
    </source>
</reference>
<gene>
    <name evidence="3" type="ORF">RJ639_017903</name>
</gene>
<dbReference type="AlphaFoldDB" id="A0AA88VEG5"/>
<protein>
    <recommendedName>
        <fullName evidence="2">Reverse transcriptase Ty1/copia-type domain-containing protein</fullName>
    </recommendedName>
</protein>
<feature type="domain" description="Reverse transcriptase Ty1/copia-type" evidence="2">
    <location>
        <begin position="228"/>
        <end position="330"/>
    </location>
</feature>
<comment type="caution">
    <text evidence="3">The sequence shown here is derived from an EMBL/GenBank/DDBJ whole genome shotgun (WGS) entry which is preliminary data.</text>
</comment>
<dbReference type="EMBL" id="JAVXUP010002184">
    <property type="protein sequence ID" value="KAK3004985.1"/>
    <property type="molecule type" value="Genomic_DNA"/>
</dbReference>
<feature type="region of interest" description="Disordered" evidence="1">
    <location>
        <begin position="1"/>
        <end position="24"/>
    </location>
</feature>
<evidence type="ECO:0000259" key="2">
    <source>
        <dbReference type="Pfam" id="PF07727"/>
    </source>
</evidence>
<dbReference type="PANTHER" id="PTHR11439:SF440">
    <property type="entry name" value="INTEGRASE CATALYTIC DOMAIN-CONTAINING PROTEIN"/>
    <property type="match status" value="1"/>
</dbReference>
<evidence type="ECO:0000313" key="4">
    <source>
        <dbReference type="Proteomes" id="UP001188597"/>
    </source>
</evidence>
<dbReference type="Pfam" id="PF07727">
    <property type="entry name" value="RVT_2"/>
    <property type="match status" value="1"/>
</dbReference>
<accession>A0AA88VEG5</accession>
<dbReference type="CDD" id="cd09272">
    <property type="entry name" value="RNase_HI_RT_Ty1"/>
    <property type="match status" value="1"/>
</dbReference>
<keyword evidence="4" id="KW-1185">Reference proteome</keyword>
<feature type="compositionally biased region" description="Basic and acidic residues" evidence="1">
    <location>
        <begin position="1"/>
        <end position="10"/>
    </location>
</feature>
<dbReference type="InterPro" id="IPR013103">
    <property type="entry name" value="RVT_2"/>
</dbReference>
<proteinExistence type="predicted"/>
<name>A0AA88VEG5_9ASTE</name>
<evidence type="ECO:0000313" key="3">
    <source>
        <dbReference type="EMBL" id="KAK3004985.1"/>
    </source>
</evidence>
<dbReference type="Proteomes" id="UP001188597">
    <property type="component" value="Unassembled WGS sequence"/>
</dbReference>
<sequence length="440" mass="49712">MTQSREDISHGDVNSSGGEENEFIKEDIGRLRSLLDSLEKSKGTCSLAHSGETPSMEDKDLFLREPSMLVKTSPVQTKSSLEVELISREDSEAEPVESFANLSEEPFRPINPTLTMPLKVYSRKIKPVINPVQVQETESSLGNEVSSLTGVPPTILDLDLPIATIKGVRKCTQHPSSNFLSFEKLSSSHKSILAHLNTVAIPQTLSETLGKEEWKHAMRIEMEALEKNKTWELVELPTGKRPVGCKWVFKYKSDGSIERYKVRLVAKESTQTYGVDYQGTFAPVAKMNTIRVFLSPAANYDWTLEQFDVKNAFLHGDLEEGIYMEVLPGFGGINLVTWRSKKQPVVARSSSEVEFRSMAQGICELLWLKIILKDLKIKSETPMKPYCENKFTINTAHNPVQHDRTKHVEVDQHFIKEKLERSAFYRIVSKRGMEIHKGEA</sequence>